<dbReference type="PANTHER" id="PTHR43105">
    <property type="entry name" value="RESPIRATORY NITRATE REDUCTASE"/>
    <property type="match status" value="1"/>
</dbReference>
<dbReference type="Gene3D" id="3.40.50.12770">
    <property type="entry name" value="Nitrate reductase alpha subunit"/>
    <property type="match status" value="1"/>
</dbReference>
<evidence type="ECO:0000259" key="1">
    <source>
        <dbReference type="Pfam" id="PF00384"/>
    </source>
</evidence>
<dbReference type="GO" id="GO:0016491">
    <property type="term" value="F:oxidoreductase activity"/>
    <property type="evidence" value="ECO:0007669"/>
    <property type="project" value="InterPro"/>
</dbReference>
<feature type="non-terminal residue" evidence="2">
    <location>
        <position position="1"/>
    </location>
</feature>
<dbReference type="GO" id="GO:0016020">
    <property type="term" value="C:membrane"/>
    <property type="evidence" value="ECO:0007669"/>
    <property type="project" value="TreeGrafter"/>
</dbReference>
<protein>
    <submittedName>
        <fullName evidence="2">Respiratory nitrate reductase 1 alpha chain</fullName>
    </submittedName>
</protein>
<dbReference type="PANTHER" id="PTHR43105:SF8">
    <property type="entry name" value="RESPIRATORY NITRATE REDUCTASE 1 ALPHA CHAIN"/>
    <property type="match status" value="1"/>
</dbReference>
<dbReference type="InterPro" id="IPR006656">
    <property type="entry name" value="Mopterin_OxRdtase"/>
</dbReference>
<reference evidence="2" key="1">
    <citation type="submission" date="2013-12" db="EMBL/GenBank/DDBJ databases">
        <title>A Varibaculum cambriense genome reconstructed from a premature infant gut community with otherwise low bacterial novelty that shifts toward anaerobic metabolism during the third week of life.</title>
        <authorList>
            <person name="Brown C.T."/>
            <person name="Sharon I."/>
            <person name="Thomas B.C."/>
            <person name="Castelle C.J."/>
            <person name="Morowitz M.J."/>
            <person name="Banfield J.F."/>
        </authorList>
    </citation>
    <scope>NUCLEOTIDE SEQUENCE</scope>
</reference>
<dbReference type="InterPro" id="IPR050123">
    <property type="entry name" value="Prok_molybdopt-oxidoreductase"/>
</dbReference>
<name>W1YK50_9ZZZZ</name>
<dbReference type="EMBL" id="AZMM01003929">
    <property type="protein sequence ID" value="ETJ42105.1"/>
    <property type="molecule type" value="Genomic_DNA"/>
</dbReference>
<feature type="domain" description="Molybdopterin oxidoreductase" evidence="1">
    <location>
        <begin position="3"/>
        <end position="63"/>
    </location>
</feature>
<accession>W1YK50</accession>
<comment type="caution">
    <text evidence="2">The sequence shown here is derived from an EMBL/GenBank/DDBJ whole genome shotgun (WGS) entry which is preliminary data.</text>
</comment>
<evidence type="ECO:0000313" key="2">
    <source>
        <dbReference type="EMBL" id="ETJ42105.1"/>
    </source>
</evidence>
<organism evidence="2">
    <name type="scientific">human gut metagenome</name>
    <dbReference type="NCBI Taxonomy" id="408170"/>
    <lineage>
        <taxon>unclassified sequences</taxon>
        <taxon>metagenomes</taxon>
        <taxon>organismal metagenomes</taxon>
    </lineage>
</organism>
<gene>
    <name evidence="2" type="ORF">Q604_UNBC03929G0001</name>
</gene>
<dbReference type="SUPFAM" id="SSF53706">
    <property type="entry name" value="Formate dehydrogenase/DMSO reductase, domains 1-3"/>
    <property type="match status" value="1"/>
</dbReference>
<sequence length="67" mass="7260">AASNVYTIKNYGPDRVAGFSPIPAMSMVSYASGARYLSLLGGTCLSFYDWYCDLPPASPQTWGEQTD</sequence>
<feature type="non-terminal residue" evidence="2">
    <location>
        <position position="67"/>
    </location>
</feature>
<dbReference type="Pfam" id="PF00384">
    <property type="entry name" value="Molybdopterin"/>
    <property type="match status" value="1"/>
</dbReference>
<proteinExistence type="predicted"/>
<dbReference type="AlphaFoldDB" id="W1YK50"/>